<accession>A0ABD1SJ60</accession>
<dbReference type="AlphaFoldDB" id="A0ABD1SJ60"/>
<organism evidence="1 2">
    <name type="scientific">Forsythia ovata</name>
    <dbReference type="NCBI Taxonomy" id="205694"/>
    <lineage>
        <taxon>Eukaryota</taxon>
        <taxon>Viridiplantae</taxon>
        <taxon>Streptophyta</taxon>
        <taxon>Embryophyta</taxon>
        <taxon>Tracheophyta</taxon>
        <taxon>Spermatophyta</taxon>
        <taxon>Magnoliopsida</taxon>
        <taxon>eudicotyledons</taxon>
        <taxon>Gunneridae</taxon>
        <taxon>Pentapetalae</taxon>
        <taxon>asterids</taxon>
        <taxon>lamiids</taxon>
        <taxon>Lamiales</taxon>
        <taxon>Oleaceae</taxon>
        <taxon>Forsythieae</taxon>
        <taxon>Forsythia</taxon>
    </lineage>
</organism>
<comment type="caution">
    <text evidence="1">The sequence shown here is derived from an EMBL/GenBank/DDBJ whole genome shotgun (WGS) entry which is preliminary data.</text>
</comment>
<proteinExistence type="predicted"/>
<keyword evidence="2" id="KW-1185">Reference proteome</keyword>
<sequence length="165" mass="18361">MVVSAPDVGGCERGAVGIAVESMRLGMGLWCAGMERVWDLGSDYVDKSNFFDLYIKQYFKELLGNMTNKICPTLPKDSDVQTNGTMMNANMQNLVAFFQNQAMLSQQLQPQEKEAGMIMALSAMQKTKGRKIKCTPVEARSHGYQRIKVQTKPMVPVMLSLLLEA</sequence>
<evidence type="ECO:0000313" key="1">
    <source>
        <dbReference type="EMBL" id="KAL2500766.1"/>
    </source>
</evidence>
<protein>
    <submittedName>
        <fullName evidence="1">Uncharacterized protein</fullName>
    </submittedName>
</protein>
<gene>
    <name evidence="1" type="ORF">Fot_34614</name>
</gene>
<evidence type="ECO:0000313" key="2">
    <source>
        <dbReference type="Proteomes" id="UP001604277"/>
    </source>
</evidence>
<reference evidence="2" key="1">
    <citation type="submission" date="2024-07" db="EMBL/GenBank/DDBJ databases">
        <title>Two chromosome-level genome assemblies of Korean endemic species Abeliophyllum distichum and Forsythia ovata (Oleaceae).</title>
        <authorList>
            <person name="Jang H."/>
        </authorList>
    </citation>
    <scope>NUCLEOTIDE SEQUENCE [LARGE SCALE GENOMIC DNA]</scope>
</reference>
<name>A0ABD1SJ60_9LAMI</name>
<dbReference type="Proteomes" id="UP001604277">
    <property type="component" value="Unassembled WGS sequence"/>
</dbReference>
<dbReference type="EMBL" id="JBFOLJ010000010">
    <property type="protein sequence ID" value="KAL2500766.1"/>
    <property type="molecule type" value="Genomic_DNA"/>
</dbReference>